<accession>L1J4I4</accession>
<dbReference type="AlphaFoldDB" id="L1J4I4"/>
<dbReference type="SMART" id="SM00293">
    <property type="entry name" value="PWWP"/>
    <property type="match status" value="1"/>
</dbReference>
<name>L1J4I4_GUITC</name>
<dbReference type="PANTHER" id="PTHR12550">
    <property type="entry name" value="HEPATOMA-DERIVED GROWTH FACTOR-RELATED"/>
    <property type="match status" value="1"/>
</dbReference>
<dbReference type="STRING" id="905079.L1J4I4"/>
<sequence>MSESHLLIAKVKGFPWWPAKVANPANQGFEERKDGSKTFVYFFGTRKYAWVPSTCAVPFFENLNLILRGKLDKIDQALVELQQHLSEGSQADREKFDKLFRFENGSYLYIGPPTSSATSNETSSLDRGSDRNFKSEESERKGVQAGEMQKNIGVKRKSSSSPPRSHGPEKSSSKQPQGDRQSKQKWVGDPTFVDSDGNKHFRAFSKQGVLFQKLDCAFLKPEQDHDLYVVRIDDMWEEPSGDMMFKGFWFYRHNEVKRAPTNMIDSELLLSDWADTNPIESVMGKAVILFAKNLLPREAWTAKVNGGILYDGREYDHFCCRHLVVRSNKISFLTEKKLGQAIEVNGHGGDAADSQGQEQPHDSHKVPSSREAERSRPEAPVTLKLNPEHWIPSEQYKAEWNGVQFINRGSVLTRDPSPMTPEKGAQRVTGLAISPTGDTLVAVNLPAFLGIWKFKFTDSAGLDVKGEPTFDYVLHVNGRTQDEESAKCEFLAVSMIHNGSRCVVGGTMGQMRRFTSDPATKDNFGFLRVYEVTTGTVLQHLNLLEHPPIVTIKTGWTYSNGEKGLVFALGSHRYKEGEPEECGGEHGNPADAKKTSTCVLSQFVVNAYQGELKHDKQVEVESYRSITIVYPPSMDMAKESPLDAVLVVASGRGFRMYNAGSMEEIGSSLEEYNQTCSDVVAIPKNVLPLPEPGLVEVSFFLSCGEDIQLHAIHWNKSKGNNDQELYDSVTVQFLRLYRLGENMYDSYAPLSNFSGSICSNGRYAIRAVRQQVFVWNLDTTQLTAVIQHDLGYDFSCLLFHPSQKWLFMGTVDKMIE</sequence>
<dbReference type="PROSITE" id="PS50812">
    <property type="entry name" value="PWWP"/>
    <property type="match status" value="1"/>
</dbReference>
<dbReference type="KEGG" id="gtt:GUITHDRAFT_110534"/>
<protein>
    <recommendedName>
        <fullName evidence="7">PWWP domain-containing protein</fullName>
    </recommendedName>
</protein>
<evidence type="ECO:0000313" key="5">
    <source>
        <dbReference type="EnsemblProtists" id="EKX43411"/>
    </source>
</evidence>
<dbReference type="Pfam" id="PF00855">
    <property type="entry name" value="PWWP"/>
    <property type="match status" value="1"/>
</dbReference>
<feature type="domain" description="BAH" evidence="3">
    <location>
        <begin position="209"/>
        <end position="326"/>
    </location>
</feature>
<dbReference type="GO" id="GO:0003682">
    <property type="term" value="F:chromatin binding"/>
    <property type="evidence" value="ECO:0007669"/>
    <property type="project" value="InterPro"/>
</dbReference>
<dbReference type="SUPFAM" id="SSF82171">
    <property type="entry name" value="DPP6 N-terminal domain-like"/>
    <property type="match status" value="1"/>
</dbReference>
<dbReference type="InterPro" id="IPR001025">
    <property type="entry name" value="BAH_dom"/>
</dbReference>
<reference evidence="6" key="2">
    <citation type="submission" date="2012-11" db="EMBL/GenBank/DDBJ databases">
        <authorList>
            <person name="Kuo A."/>
            <person name="Curtis B.A."/>
            <person name="Tanifuji G."/>
            <person name="Burki F."/>
            <person name="Gruber A."/>
            <person name="Irimia M."/>
            <person name="Maruyama S."/>
            <person name="Arias M.C."/>
            <person name="Ball S.G."/>
            <person name="Gile G.H."/>
            <person name="Hirakawa Y."/>
            <person name="Hopkins J.F."/>
            <person name="Rensing S.A."/>
            <person name="Schmutz J."/>
            <person name="Symeonidi A."/>
            <person name="Elias M."/>
            <person name="Eveleigh R.J."/>
            <person name="Herman E.K."/>
            <person name="Klute M.J."/>
            <person name="Nakayama T."/>
            <person name="Obornik M."/>
            <person name="Reyes-Prieto A."/>
            <person name="Armbrust E.V."/>
            <person name="Aves S.J."/>
            <person name="Beiko R.G."/>
            <person name="Coutinho P."/>
            <person name="Dacks J.B."/>
            <person name="Durnford D.G."/>
            <person name="Fast N.M."/>
            <person name="Green B.R."/>
            <person name="Grisdale C."/>
            <person name="Hempe F."/>
            <person name="Henrissat B."/>
            <person name="Hoppner M.P."/>
            <person name="Ishida K.-I."/>
            <person name="Kim E."/>
            <person name="Koreny L."/>
            <person name="Kroth P.G."/>
            <person name="Liu Y."/>
            <person name="Malik S.-B."/>
            <person name="Maier U.G."/>
            <person name="McRose D."/>
            <person name="Mock T."/>
            <person name="Neilson J.A."/>
            <person name="Onodera N.T."/>
            <person name="Poole A.M."/>
            <person name="Pritham E.J."/>
            <person name="Richards T.A."/>
            <person name="Rocap G."/>
            <person name="Roy S.W."/>
            <person name="Sarai C."/>
            <person name="Schaack S."/>
            <person name="Shirato S."/>
            <person name="Slamovits C.H."/>
            <person name="Spencer D.F."/>
            <person name="Suzuki S."/>
            <person name="Worden A.Z."/>
            <person name="Zauner S."/>
            <person name="Barry K."/>
            <person name="Bell C."/>
            <person name="Bharti A.K."/>
            <person name="Crow J.A."/>
            <person name="Grimwood J."/>
            <person name="Kramer R."/>
            <person name="Lindquist E."/>
            <person name="Lucas S."/>
            <person name="Salamov A."/>
            <person name="McFadden G.I."/>
            <person name="Lane C.E."/>
            <person name="Keeling P.J."/>
            <person name="Gray M.W."/>
            <person name="Grigoriev I.V."/>
            <person name="Archibald J.M."/>
        </authorList>
    </citation>
    <scope>NUCLEOTIDE SEQUENCE</scope>
    <source>
        <strain evidence="6">CCMP2712</strain>
    </source>
</reference>
<dbReference type="CDD" id="cd20143">
    <property type="entry name" value="PWWP_AtATX3-like"/>
    <property type="match status" value="1"/>
</dbReference>
<dbReference type="OrthoDB" id="1429248at2759"/>
<dbReference type="RefSeq" id="XP_005830391.1">
    <property type="nucleotide sequence ID" value="XM_005830334.1"/>
</dbReference>
<evidence type="ECO:0000259" key="3">
    <source>
        <dbReference type="PROSITE" id="PS51038"/>
    </source>
</evidence>
<dbReference type="InterPro" id="IPR000313">
    <property type="entry name" value="PWWP_dom"/>
</dbReference>
<reference evidence="5" key="3">
    <citation type="submission" date="2016-03" db="UniProtKB">
        <authorList>
            <consortium name="EnsemblProtists"/>
        </authorList>
    </citation>
    <scope>IDENTIFICATION</scope>
</reference>
<feature type="compositionally biased region" description="Basic and acidic residues" evidence="1">
    <location>
        <begin position="127"/>
        <end position="142"/>
    </location>
</feature>
<feature type="region of interest" description="Disordered" evidence="1">
    <location>
        <begin position="345"/>
        <end position="381"/>
    </location>
</feature>
<evidence type="ECO:0000259" key="2">
    <source>
        <dbReference type="PROSITE" id="PS50812"/>
    </source>
</evidence>
<evidence type="ECO:0000313" key="4">
    <source>
        <dbReference type="EMBL" id="EKX43411.1"/>
    </source>
</evidence>
<evidence type="ECO:0000256" key="1">
    <source>
        <dbReference type="SAM" id="MobiDB-lite"/>
    </source>
</evidence>
<gene>
    <name evidence="4" type="ORF">GUITHDRAFT_110534</name>
</gene>
<dbReference type="PANTHER" id="PTHR12550:SF70">
    <property type="entry name" value="JIL-1 ANCHORING AND STABILIZING PROTEIN, ISOFORM A"/>
    <property type="match status" value="1"/>
</dbReference>
<reference evidence="4 6" key="1">
    <citation type="journal article" date="2012" name="Nature">
        <title>Algal genomes reveal evolutionary mosaicism and the fate of nucleomorphs.</title>
        <authorList>
            <consortium name="DOE Joint Genome Institute"/>
            <person name="Curtis B.A."/>
            <person name="Tanifuji G."/>
            <person name="Burki F."/>
            <person name="Gruber A."/>
            <person name="Irimia M."/>
            <person name="Maruyama S."/>
            <person name="Arias M.C."/>
            <person name="Ball S.G."/>
            <person name="Gile G.H."/>
            <person name="Hirakawa Y."/>
            <person name="Hopkins J.F."/>
            <person name="Kuo A."/>
            <person name="Rensing S.A."/>
            <person name="Schmutz J."/>
            <person name="Symeonidi A."/>
            <person name="Elias M."/>
            <person name="Eveleigh R.J."/>
            <person name="Herman E.K."/>
            <person name="Klute M.J."/>
            <person name="Nakayama T."/>
            <person name="Obornik M."/>
            <person name="Reyes-Prieto A."/>
            <person name="Armbrust E.V."/>
            <person name="Aves S.J."/>
            <person name="Beiko R.G."/>
            <person name="Coutinho P."/>
            <person name="Dacks J.B."/>
            <person name="Durnford D.G."/>
            <person name="Fast N.M."/>
            <person name="Green B.R."/>
            <person name="Grisdale C.J."/>
            <person name="Hempel F."/>
            <person name="Henrissat B."/>
            <person name="Hoppner M.P."/>
            <person name="Ishida K."/>
            <person name="Kim E."/>
            <person name="Koreny L."/>
            <person name="Kroth P.G."/>
            <person name="Liu Y."/>
            <person name="Malik S.B."/>
            <person name="Maier U.G."/>
            <person name="McRose D."/>
            <person name="Mock T."/>
            <person name="Neilson J.A."/>
            <person name="Onodera N.T."/>
            <person name="Poole A.M."/>
            <person name="Pritham E.J."/>
            <person name="Richards T.A."/>
            <person name="Rocap G."/>
            <person name="Roy S.W."/>
            <person name="Sarai C."/>
            <person name="Schaack S."/>
            <person name="Shirato S."/>
            <person name="Slamovits C.H."/>
            <person name="Spencer D.F."/>
            <person name="Suzuki S."/>
            <person name="Worden A.Z."/>
            <person name="Zauner S."/>
            <person name="Barry K."/>
            <person name="Bell C."/>
            <person name="Bharti A.K."/>
            <person name="Crow J.A."/>
            <person name="Grimwood J."/>
            <person name="Kramer R."/>
            <person name="Lindquist E."/>
            <person name="Lucas S."/>
            <person name="Salamov A."/>
            <person name="McFadden G.I."/>
            <person name="Lane C.E."/>
            <person name="Keeling P.J."/>
            <person name="Gray M.W."/>
            <person name="Grigoriev I.V."/>
            <person name="Archibald J.M."/>
        </authorList>
    </citation>
    <scope>NUCLEOTIDE SEQUENCE</scope>
    <source>
        <strain evidence="4 6">CCMP2712</strain>
    </source>
</reference>
<dbReference type="Pfam" id="PF01426">
    <property type="entry name" value="BAH"/>
    <property type="match status" value="1"/>
</dbReference>
<dbReference type="GeneID" id="17300075"/>
<keyword evidence="6" id="KW-1185">Reference proteome</keyword>
<feature type="domain" description="PWWP" evidence="2">
    <location>
        <begin position="3"/>
        <end position="62"/>
    </location>
</feature>
<dbReference type="Gene3D" id="2.30.30.140">
    <property type="match status" value="1"/>
</dbReference>
<dbReference type="Proteomes" id="UP000011087">
    <property type="component" value="Unassembled WGS sequence"/>
</dbReference>
<dbReference type="Gene3D" id="2.30.30.490">
    <property type="match status" value="1"/>
</dbReference>
<evidence type="ECO:0008006" key="7">
    <source>
        <dbReference type="Google" id="ProtNLM"/>
    </source>
</evidence>
<feature type="region of interest" description="Disordered" evidence="1">
    <location>
        <begin position="111"/>
        <end position="191"/>
    </location>
</feature>
<feature type="compositionally biased region" description="Polar residues" evidence="1">
    <location>
        <begin position="113"/>
        <end position="126"/>
    </location>
</feature>
<evidence type="ECO:0000313" key="6">
    <source>
        <dbReference type="Proteomes" id="UP000011087"/>
    </source>
</evidence>
<dbReference type="HOGENOM" id="CLU_346297_0_0_1"/>
<dbReference type="InterPro" id="IPR043151">
    <property type="entry name" value="BAH_sf"/>
</dbReference>
<feature type="compositionally biased region" description="Basic and acidic residues" evidence="1">
    <location>
        <begin position="359"/>
        <end position="377"/>
    </location>
</feature>
<proteinExistence type="predicted"/>
<dbReference type="SUPFAM" id="SSF63748">
    <property type="entry name" value="Tudor/PWWP/MBT"/>
    <property type="match status" value="1"/>
</dbReference>
<dbReference type="PROSITE" id="PS51038">
    <property type="entry name" value="BAH"/>
    <property type="match status" value="1"/>
</dbReference>
<dbReference type="CDD" id="cd04370">
    <property type="entry name" value="BAH"/>
    <property type="match status" value="1"/>
</dbReference>
<organism evidence="4">
    <name type="scientific">Guillardia theta (strain CCMP2712)</name>
    <name type="common">Cryptophyte</name>
    <dbReference type="NCBI Taxonomy" id="905079"/>
    <lineage>
        <taxon>Eukaryota</taxon>
        <taxon>Cryptophyceae</taxon>
        <taxon>Pyrenomonadales</taxon>
        <taxon>Geminigeraceae</taxon>
        <taxon>Guillardia</taxon>
    </lineage>
</organism>
<dbReference type="EnsemblProtists" id="EKX43411">
    <property type="protein sequence ID" value="EKX43411"/>
    <property type="gene ID" value="GUITHDRAFT_110534"/>
</dbReference>
<dbReference type="EMBL" id="JH993010">
    <property type="protein sequence ID" value="EKX43411.1"/>
    <property type="molecule type" value="Genomic_DNA"/>
</dbReference>
<dbReference type="PaxDb" id="55529-EKX43411"/>